<dbReference type="AlphaFoldDB" id="A0A1F6M7B4"/>
<dbReference type="InterPro" id="IPR014001">
    <property type="entry name" value="Helicase_ATP-bd"/>
</dbReference>
<feature type="domain" description="Helicase ATP-binding" evidence="9">
    <location>
        <begin position="42"/>
        <end position="210"/>
    </location>
</feature>
<keyword evidence="4 7" id="KW-0067">ATP-binding</keyword>
<proteinExistence type="inferred from homology"/>
<dbReference type="CDD" id="cd00268">
    <property type="entry name" value="DEADc"/>
    <property type="match status" value="1"/>
</dbReference>
<keyword evidence="3 7" id="KW-0347">Helicase</keyword>
<protein>
    <recommendedName>
        <fullName evidence="14">DEAD/DEAH box helicase</fullName>
    </recommendedName>
</protein>
<evidence type="ECO:0000259" key="10">
    <source>
        <dbReference type="PROSITE" id="PS51194"/>
    </source>
</evidence>
<dbReference type="InterPro" id="IPR044742">
    <property type="entry name" value="DEAD/DEAH_RhlB"/>
</dbReference>
<dbReference type="PROSITE" id="PS51192">
    <property type="entry name" value="HELICASE_ATP_BIND_1"/>
    <property type="match status" value="1"/>
</dbReference>
<dbReference type="InterPro" id="IPR000629">
    <property type="entry name" value="RNA-helicase_DEAD-box_CS"/>
</dbReference>
<comment type="caution">
    <text evidence="12">The sequence shown here is derived from an EMBL/GenBank/DDBJ whole genome shotgun (WGS) entry which is preliminary data.</text>
</comment>
<evidence type="ECO:0000256" key="2">
    <source>
        <dbReference type="ARBA" id="ARBA00022801"/>
    </source>
</evidence>
<feature type="region of interest" description="Disordered" evidence="8">
    <location>
        <begin position="375"/>
        <end position="418"/>
    </location>
</feature>
<evidence type="ECO:0008006" key="14">
    <source>
        <dbReference type="Google" id="ProtNLM"/>
    </source>
</evidence>
<dbReference type="GO" id="GO:0016787">
    <property type="term" value="F:hydrolase activity"/>
    <property type="evidence" value="ECO:0007669"/>
    <property type="project" value="UniProtKB-KW"/>
</dbReference>
<evidence type="ECO:0000256" key="3">
    <source>
        <dbReference type="ARBA" id="ARBA00022806"/>
    </source>
</evidence>
<evidence type="ECO:0000256" key="1">
    <source>
        <dbReference type="ARBA" id="ARBA00022741"/>
    </source>
</evidence>
<evidence type="ECO:0000256" key="7">
    <source>
        <dbReference type="RuleBase" id="RU000492"/>
    </source>
</evidence>
<dbReference type="GO" id="GO:0003676">
    <property type="term" value="F:nucleic acid binding"/>
    <property type="evidence" value="ECO:0007669"/>
    <property type="project" value="InterPro"/>
</dbReference>
<keyword evidence="1 7" id="KW-0547">Nucleotide-binding</keyword>
<comment type="similarity">
    <text evidence="5 7">Belongs to the DEAD box helicase family.</text>
</comment>
<dbReference type="GO" id="GO:0005829">
    <property type="term" value="C:cytosol"/>
    <property type="evidence" value="ECO:0007669"/>
    <property type="project" value="TreeGrafter"/>
</dbReference>
<dbReference type="InterPro" id="IPR011545">
    <property type="entry name" value="DEAD/DEAH_box_helicase_dom"/>
</dbReference>
<dbReference type="SMART" id="SM00490">
    <property type="entry name" value="HELICc"/>
    <property type="match status" value="1"/>
</dbReference>
<dbReference type="InterPro" id="IPR050079">
    <property type="entry name" value="DEAD_box_RNA_helicase"/>
</dbReference>
<dbReference type="PROSITE" id="PS51195">
    <property type="entry name" value="Q_MOTIF"/>
    <property type="match status" value="1"/>
</dbReference>
<dbReference type="PANTHER" id="PTHR47959:SF13">
    <property type="entry name" value="ATP-DEPENDENT RNA HELICASE RHLE"/>
    <property type="match status" value="1"/>
</dbReference>
<evidence type="ECO:0000313" key="13">
    <source>
        <dbReference type="Proteomes" id="UP000176282"/>
    </source>
</evidence>
<dbReference type="GO" id="GO:0005524">
    <property type="term" value="F:ATP binding"/>
    <property type="evidence" value="ECO:0007669"/>
    <property type="project" value="UniProtKB-KW"/>
</dbReference>
<evidence type="ECO:0000259" key="11">
    <source>
        <dbReference type="PROSITE" id="PS51195"/>
    </source>
</evidence>
<dbReference type="InterPro" id="IPR014014">
    <property type="entry name" value="RNA_helicase_DEAD_Q_motif"/>
</dbReference>
<evidence type="ECO:0000256" key="5">
    <source>
        <dbReference type="ARBA" id="ARBA00038437"/>
    </source>
</evidence>
<dbReference type="Proteomes" id="UP000176282">
    <property type="component" value="Unassembled WGS sequence"/>
</dbReference>
<dbReference type="InterPro" id="IPR001650">
    <property type="entry name" value="Helicase_C-like"/>
</dbReference>
<accession>A0A1F6M7B4</accession>
<organism evidence="12 13">
    <name type="scientific">Candidatus Magasanikbacteria bacterium RIFCSPHIGHO2_02_FULL_47_14</name>
    <dbReference type="NCBI Taxonomy" id="1798680"/>
    <lineage>
        <taxon>Bacteria</taxon>
        <taxon>Candidatus Magasanikiibacteriota</taxon>
    </lineage>
</organism>
<dbReference type="Pfam" id="PF00271">
    <property type="entry name" value="Helicase_C"/>
    <property type="match status" value="1"/>
</dbReference>
<dbReference type="EMBL" id="MFQB01000031">
    <property type="protein sequence ID" value="OGH67501.1"/>
    <property type="molecule type" value="Genomic_DNA"/>
</dbReference>
<keyword evidence="2 7" id="KW-0378">Hydrolase</keyword>
<feature type="domain" description="DEAD-box RNA helicase Q" evidence="11">
    <location>
        <begin position="11"/>
        <end position="39"/>
    </location>
</feature>
<sequence>MTHSQEPSNTPQFSELGIGQNFLDVLEANHFTTPTPIQHQVIPAALQGKDVVGIAQTGTGKTLAFGIPMIQRLALNKGQGLVLLPTRELALQVDHVFQQVGKSLGLRTAVIMGGASAHQQMQSMGKRPHVIIATPGRLVDFLEQKKMSLNQIRVVVLDEADRMLDIGFMPQIRKIMDTVPRERQTMLFSATMPPAIAQIAAKYMSLPLRIEVAPAGTSAANVEQEMFIVDKSAKIRLLEKLLKESPGSILVFSRTKYGAKRIAAAVNRMGHTAAELHSNRSLSQRKAALDGFKSGKYRVLVATDIAARGIDVTGISLVINYDLPDNSEDYVHRIGRTGRAGRLGKAISFATPDERANIREIERLIRKTLPIMGLPELPPAPAGPQPALERSPAGRGSFQGRRGHRSPGRHGGPPRRRH</sequence>
<dbReference type="Gene3D" id="3.40.50.300">
    <property type="entry name" value="P-loop containing nucleotide triphosphate hydrolases"/>
    <property type="match status" value="2"/>
</dbReference>
<dbReference type="PROSITE" id="PS51194">
    <property type="entry name" value="HELICASE_CTER"/>
    <property type="match status" value="1"/>
</dbReference>
<reference evidence="12 13" key="1">
    <citation type="journal article" date="2016" name="Nat. Commun.">
        <title>Thousands of microbial genomes shed light on interconnected biogeochemical processes in an aquifer system.</title>
        <authorList>
            <person name="Anantharaman K."/>
            <person name="Brown C.T."/>
            <person name="Hug L.A."/>
            <person name="Sharon I."/>
            <person name="Castelle C.J."/>
            <person name="Probst A.J."/>
            <person name="Thomas B.C."/>
            <person name="Singh A."/>
            <person name="Wilkins M.J."/>
            <person name="Karaoz U."/>
            <person name="Brodie E.L."/>
            <person name="Williams K.H."/>
            <person name="Hubbard S.S."/>
            <person name="Banfield J.F."/>
        </authorList>
    </citation>
    <scope>NUCLEOTIDE SEQUENCE [LARGE SCALE GENOMIC DNA]</scope>
</reference>
<dbReference type="CDD" id="cd18787">
    <property type="entry name" value="SF2_C_DEAD"/>
    <property type="match status" value="1"/>
</dbReference>
<evidence type="ECO:0000256" key="8">
    <source>
        <dbReference type="SAM" id="MobiDB-lite"/>
    </source>
</evidence>
<gene>
    <name evidence="12" type="ORF">A3J66_03675</name>
</gene>
<name>A0A1F6M7B4_9BACT</name>
<dbReference type="PROSITE" id="PS00039">
    <property type="entry name" value="DEAD_ATP_HELICASE"/>
    <property type="match status" value="1"/>
</dbReference>
<feature type="compositionally biased region" description="Basic residues" evidence="8">
    <location>
        <begin position="401"/>
        <end position="418"/>
    </location>
</feature>
<feature type="domain" description="Helicase C-terminal" evidence="10">
    <location>
        <begin position="221"/>
        <end position="385"/>
    </location>
</feature>
<dbReference type="Pfam" id="PF00270">
    <property type="entry name" value="DEAD"/>
    <property type="match status" value="1"/>
</dbReference>
<dbReference type="PANTHER" id="PTHR47959">
    <property type="entry name" value="ATP-DEPENDENT RNA HELICASE RHLE-RELATED"/>
    <property type="match status" value="1"/>
</dbReference>
<evidence type="ECO:0000313" key="12">
    <source>
        <dbReference type="EMBL" id="OGH67501.1"/>
    </source>
</evidence>
<feature type="short sequence motif" description="Q motif" evidence="6">
    <location>
        <begin position="11"/>
        <end position="39"/>
    </location>
</feature>
<dbReference type="InterPro" id="IPR027417">
    <property type="entry name" value="P-loop_NTPase"/>
</dbReference>
<evidence type="ECO:0000259" key="9">
    <source>
        <dbReference type="PROSITE" id="PS51192"/>
    </source>
</evidence>
<dbReference type="STRING" id="1798680.A3J66_03675"/>
<dbReference type="SUPFAM" id="SSF52540">
    <property type="entry name" value="P-loop containing nucleoside triphosphate hydrolases"/>
    <property type="match status" value="1"/>
</dbReference>
<evidence type="ECO:0000256" key="6">
    <source>
        <dbReference type="PROSITE-ProRule" id="PRU00552"/>
    </source>
</evidence>
<dbReference type="GO" id="GO:0003724">
    <property type="term" value="F:RNA helicase activity"/>
    <property type="evidence" value="ECO:0007669"/>
    <property type="project" value="InterPro"/>
</dbReference>
<dbReference type="SMART" id="SM00487">
    <property type="entry name" value="DEXDc"/>
    <property type="match status" value="1"/>
</dbReference>
<evidence type="ECO:0000256" key="4">
    <source>
        <dbReference type="ARBA" id="ARBA00022840"/>
    </source>
</evidence>